<evidence type="ECO:0000313" key="1">
    <source>
        <dbReference type="EMBL" id="PHJ15677.1"/>
    </source>
</evidence>
<evidence type="ECO:0000313" key="2">
    <source>
        <dbReference type="Proteomes" id="UP000221165"/>
    </source>
</evidence>
<dbReference type="RefSeq" id="XP_067917409.1">
    <property type="nucleotide sequence ID" value="XM_068070615.1"/>
</dbReference>
<reference evidence="1 2" key="1">
    <citation type="journal article" date="2017" name="Int. J. Parasitol.">
        <title>The genome of the protozoan parasite Cystoisospora suis and a reverse vaccinology approach to identify vaccine candidates.</title>
        <authorList>
            <person name="Palmieri N."/>
            <person name="Shrestha A."/>
            <person name="Ruttkowski B."/>
            <person name="Beck T."/>
            <person name="Vogl C."/>
            <person name="Tomley F."/>
            <person name="Blake D.P."/>
            <person name="Joachim A."/>
        </authorList>
    </citation>
    <scope>NUCLEOTIDE SEQUENCE [LARGE SCALE GENOMIC DNA]</scope>
    <source>
        <strain evidence="1 2">Wien I</strain>
    </source>
</reference>
<dbReference type="SUPFAM" id="SSF53098">
    <property type="entry name" value="Ribonuclease H-like"/>
    <property type="match status" value="1"/>
</dbReference>
<feature type="non-terminal residue" evidence="1">
    <location>
        <position position="1"/>
    </location>
</feature>
<dbReference type="Proteomes" id="UP000221165">
    <property type="component" value="Unassembled WGS sequence"/>
</dbReference>
<dbReference type="GO" id="GO:0003676">
    <property type="term" value="F:nucleic acid binding"/>
    <property type="evidence" value="ECO:0007669"/>
    <property type="project" value="InterPro"/>
</dbReference>
<dbReference type="PANTHER" id="PTHR35046">
    <property type="entry name" value="ZINC KNUCKLE (CCHC-TYPE) FAMILY PROTEIN"/>
    <property type="match status" value="1"/>
</dbReference>
<dbReference type="AlphaFoldDB" id="A0A2C6KDM2"/>
<feature type="non-terminal residue" evidence="1">
    <location>
        <position position="89"/>
    </location>
</feature>
<comment type="caution">
    <text evidence="1">The sequence shown here is derived from an EMBL/GenBank/DDBJ whole genome shotgun (WGS) entry which is preliminary data.</text>
</comment>
<dbReference type="InterPro" id="IPR012337">
    <property type="entry name" value="RNaseH-like_sf"/>
</dbReference>
<proteinExistence type="predicted"/>
<dbReference type="EMBL" id="MIGC01007638">
    <property type="protein sequence ID" value="PHJ15677.1"/>
    <property type="molecule type" value="Genomic_DNA"/>
</dbReference>
<keyword evidence="2" id="KW-1185">Reference proteome</keyword>
<dbReference type="PANTHER" id="PTHR35046:SF26">
    <property type="entry name" value="RNA-DIRECTED DNA POLYMERASE"/>
    <property type="match status" value="1"/>
</dbReference>
<organism evidence="1 2">
    <name type="scientific">Cystoisospora suis</name>
    <dbReference type="NCBI Taxonomy" id="483139"/>
    <lineage>
        <taxon>Eukaryota</taxon>
        <taxon>Sar</taxon>
        <taxon>Alveolata</taxon>
        <taxon>Apicomplexa</taxon>
        <taxon>Conoidasida</taxon>
        <taxon>Coccidia</taxon>
        <taxon>Eucoccidiorida</taxon>
        <taxon>Eimeriorina</taxon>
        <taxon>Sarcocystidae</taxon>
        <taxon>Cystoisospora</taxon>
    </lineage>
</organism>
<protein>
    <submittedName>
        <fullName evidence="1">Transposon tf2-1</fullName>
    </submittedName>
</protein>
<gene>
    <name evidence="1" type="ORF">CSUI_010512</name>
</gene>
<dbReference type="OrthoDB" id="2013610at2759"/>
<dbReference type="InterPro" id="IPR036397">
    <property type="entry name" value="RNaseH_sf"/>
</dbReference>
<dbReference type="Gene3D" id="3.30.420.10">
    <property type="entry name" value="Ribonuclease H-like superfamily/Ribonuclease H"/>
    <property type="match status" value="1"/>
</dbReference>
<name>A0A2C6KDM2_9APIC</name>
<dbReference type="GeneID" id="94433826"/>
<dbReference type="VEuPathDB" id="ToxoDB:CSUI_010512"/>
<sequence length="89" mass="9731">VQCARGKSSHLKSGGLLQPLPIPSLPWEEISINLIVGLPVTEDGWDAILTIVCRLTKMAHFIPTTQTASAEDIARLILREVIRLHGVPK</sequence>
<accession>A0A2C6KDM2</accession>